<dbReference type="VEuPathDB" id="MicrosporidiaDB:DI09_45p20"/>
<reference evidence="3 4" key="1">
    <citation type="submission" date="2014-04" db="EMBL/GenBank/DDBJ databases">
        <title>A new species of microsporidia sheds light on the evolution of extreme parasitism.</title>
        <authorList>
            <person name="Haag K.L."/>
            <person name="James T.Y."/>
            <person name="Larsson R."/>
            <person name="Schaer T.M."/>
            <person name="Refardt D."/>
            <person name="Pombert J.-F."/>
            <person name="Ebert D."/>
        </authorList>
    </citation>
    <scope>NUCLEOTIDE SEQUENCE [LARGE SCALE GENOMIC DNA]</scope>
    <source>
        <strain evidence="3 4">UGP3</strain>
        <tissue evidence="3">Spores</tissue>
    </source>
</reference>
<accession>A0A098VQ10</accession>
<dbReference type="HOGENOM" id="CLU_1005042_0_0_1"/>
<dbReference type="AlphaFoldDB" id="A0A098VQ10"/>
<evidence type="ECO:0000313" key="4">
    <source>
        <dbReference type="Proteomes" id="UP000029725"/>
    </source>
</evidence>
<feature type="domain" description="UPF3" evidence="2">
    <location>
        <begin position="24"/>
        <end position="144"/>
    </location>
</feature>
<dbReference type="InterPro" id="IPR012677">
    <property type="entry name" value="Nucleotide-bd_a/b_plait_sf"/>
</dbReference>
<dbReference type="Proteomes" id="UP000029725">
    <property type="component" value="Unassembled WGS sequence"/>
</dbReference>
<protein>
    <recommendedName>
        <fullName evidence="2">UPF3 domain-containing protein</fullName>
    </recommendedName>
</protein>
<dbReference type="InterPro" id="IPR005120">
    <property type="entry name" value="UPF3_dom"/>
</dbReference>
<feature type="region of interest" description="Disordered" evidence="1">
    <location>
        <begin position="243"/>
        <end position="277"/>
    </location>
</feature>
<dbReference type="GeneID" id="25260030"/>
<sequence length="277" mass="30244">MSSALQCTAPSPSPPNPPSNQSMERLRICIRRLPSSLSHDDFLAFLNQTLDKEASAILNTTAISYGVGTPSKSKTSAASFSSAVFLSFQSSGHLNRFYSLVNGKAINKEGCIPIIEYAPIQTFPLMPPSLKVKNDILEGTVEEELTQKLPPGKDTASMRAEKMGPEIFQRPRSTQKAFKLDLSRESSSNDPSKHVVLRRQQTATINGGPIAPNVALPNPEYTKAPEQDDIVVRAQQMAEEAKLKYSEASTNVPGQKKKSVSRKPAHANLQTPVRKKT</sequence>
<comment type="caution">
    <text evidence="3">The sequence shown here is derived from an EMBL/GenBank/DDBJ whole genome shotgun (WGS) entry which is preliminary data.</text>
</comment>
<evidence type="ECO:0000259" key="2">
    <source>
        <dbReference type="Pfam" id="PF03467"/>
    </source>
</evidence>
<dbReference type="RefSeq" id="XP_013237520.1">
    <property type="nucleotide sequence ID" value="XM_013382066.1"/>
</dbReference>
<evidence type="ECO:0000313" key="3">
    <source>
        <dbReference type="EMBL" id="KGG51075.1"/>
    </source>
</evidence>
<feature type="compositionally biased region" description="Basic residues" evidence="1">
    <location>
        <begin position="255"/>
        <end position="265"/>
    </location>
</feature>
<dbReference type="Pfam" id="PF03467">
    <property type="entry name" value="Smg4_UPF3"/>
    <property type="match status" value="1"/>
</dbReference>
<feature type="region of interest" description="Disordered" evidence="1">
    <location>
        <begin position="1"/>
        <end position="22"/>
    </location>
</feature>
<gene>
    <name evidence="3" type="ORF">DI09_45p20</name>
</gene>
<dbReference type="Gene3D" id="3.30.70.330">
    <property type="match status" value="1"/>
</dbReference>
<proteinExistence type="predicted"/>
<organism evidence="3 4">
    <name type="scientific">Mitosporidium daphniae</name>
    <dbReference type="NCBI Taxonomy" id="1485682"/>
    <lineage>
        <taxon>Eukaryota</taxon>
        <taxon>Fungi</taxon>
        <taxon>Fungi incertae sedis</taxon>
        <taxon>Microsporidia</taxon>
        <taxon>Mitosporidium</taxon>
    </lineage>
</organism>
<evidence type="ECO:0000256" key="1">
    <source>
        <dbReference type="SAM" id="MobiDB-lite"/>
    </source>
</evidence>
<name>A0A098VQ10_9MICR</name>
<dbReference type="EMBL" id="JMKJ01000399">
    <property type="protein sequence ID" value="KGG51075.1"/>
    <property type="molecule type" value="Genomic_DNA"/>
</dbReference>
<keyword evidence="4" id="KW-1185">Reference proteome</keyword>